<dbReference type="NCBIfam" id="TIGR04381">
    <property type="entry name" value="HTH_TypR"/>
    <property type="match status" value="1"/>
</dbReference>
<dbReference type="Pfam" id="PF00158">
    <property type="entry name" value="Sigma54_activat"/>
    <property type="match status" value="1"/>
</dbReference>
<keyword evidence="7" id="KW-0804">Transcription</keyword>
<keyword evidence="1" id="KW-0547">Nucleotide-binding</keyword>
<dbReference type="InterPro" id="IPR045865">
    <property type="entry name" value="ACT-like_dom_sf"/>
</dbReference>
<dbReference type="Gene3D" id="1.10.10.60">
    <property type="entry name" value="Homeodomain-like"/>
    <property type="match status" value="1"/>
</dbReference>
<dbReference type="PROSITE" id="PS00675">
    <property type="entry name" value="SIGMA54_INTERACT_1"/>
    <property type="match status" value="1"/>
</dbReference>
<dbReference type="PROSITE" id="PS51671">
    <property type="entry name" value="ACT"/>
    <property type="match status" value="1"/>
</dbReference>
<accession>A0ABS4KGP5</accession>
<dbReference type="SMART" id="SM00091">
    <property type="entry name" value="PAS"/>
    <property type="match status" value="1"/>
</dbReference>
<keyword evidence="13" id="KW-1185">Reference proteome</keyword>
<sequence>MTKYIRLEIKTQDKMGITLKILGAIYDSKINLHSLEVFSKKICVMIEDIKKKEKLELIEELEKIEDVISVRELELMGYEKNERKLKAIIDSVDEGVIALSANLEIEFFNSYCEKLFGYEKNEILGRNIKSFIGKQSSLLELITSGKSYENVEVSISNEKVDGRYLATGRAVKDDDLNPIGSVLTIKDFQKAREIAEIVSLDESGSFKEIVGSSTSLEKVKKICSSIAKSDSTVLIKGESGTGKELFAKAIKKLSKRENQRFITVNCAALPDALIESELFGYEKGSFTGALKRGKEGLFKEADKGTIFLDEIGELSLGVQSKLLRVLQEGTIRKIGSSKEEKVDVRIICATNRDLDEMMKKGEFREDLYYRLNVIPITIPPLRERKEDIPLLIGHFIRKMNKKVGKDIVSASMDYINYMMEYDWPGNVRELENSIERSVNLCEGNILTNNYIFVDEKPNENYNEDFLQYKEMASLKEQVKELEIEILKKSLQKNKSIRKAAKELGISHTALIKKIQKLNIRMETKDTVGN</sequence>
<keyword evidence="5" id="KW-0238">DNA-binding</keyword>
<evidence type="ECO:0000313" key="12">
    <source>
        <dbReference type="EMBL" id="MBP2026943.1"/>
    </source>
</evidence>
<dbReference type="InterPro" id="IPR058031">
    <property type="entry name" value="AAA_lid_NorR"/>
</dbReference>
<keyword evidence="6" id="KW-0010">Activator</keyword>
<evidence type="ECO:0000256" key="4">
    <source>
        <dbReference type="ARBA" id="ARBA00023015"/>
    </source>
</evidence>
<evidence type="ECO:0000259" key="10">
    <source>
        <dbReference type="PROSITE" id="PS50112"/>
    </source>
</evidence>
<dbReference type="SUPFAM" id="SSF55021">
    <property type="entry name" value="ACT-like"/>
    <property type="match status" value="1"/>
</dbReference>
<dbReference type="PROSITE" id="PS50112">
    <property type="entry name" value="PAS"/>
    <property type="match status" value="1"/>
</dbReference>
<dbReference type="Pfam" id="PF13426">
    <property type="entry name" value="PAS_9"/>
    <property type="match status" value="1"/>
</dbReference>
<dbReference type="SUPFAM" id="SSF52540">
    <property type="entry name" value="P-loop containing nucleoside triphosphate hydrolases"/>
    <property type="match status" value="1"/>
</dbReference>
<dbReference type="PANTHER" id="PTHR32071:SF57">
    <property type="entry name" value="C4-DICARBOXYLATE TRANSPORT TRANSCRIPTIONAL REGULATORY PROTEIN DCTD"/>
    <property type="match status" value="1"/>
</dbReference>
<dbReference type="InterPro" id="IPR027417">
    <property type="entry name" value="P-loop_NTPase"/>
</dbReference>
<dbReference type="InterPro" id="IPR035965">
    <property type="entry name" value="PAS-like_dom_sf"/>
</dbReference>
<dbReference type="InterPro" id="IPR000014">
    <property type="entry name" value="PAS"/>
</dbReference>
<dbReference type="EMBL" id="JAGGLI010000005">
    <property type="protein sequence ID" value="MBP2026943.1"/>
    <property type="molecule type" value="Genomic_DNA"/>
</dbReference>
<dbReference type="CDD" id="cd00130">
    <property type="entry name" value="PAS"/>
    <property type="match status" value="1"/>
</dbReference>
<evidence type="ECO:0000256" key="5">
    <source>
        <dbReference type="ARBA" id="ARBA00023125"/>
    </source>
</evidence>
<dbReference type="RefSeq" id="WP_209659457.1">
    <property type="nucleotide sequence ID" value="NZ_JAGGLI010000005.1"/>
</dbReference>
<dbReference type="Pfam" id="PF25601">
    <property type="entry name" value="AAA_lid_14"/>
    <property type="match status" value="1"/>
</dbReference>
<dbReference type="Gene3D" id="3.30.450.20">
    <property type="entry name" value="PAS domain"/>
    <property type="match status" value="1"/>
</dbReference>
<dbReference type="InterPro" id="IPR009057">
    <property type="entry name" value="Homeodomain-like_sf"/>
</dbReference>
<dbReference type="Gene3D" id="1.10.8.60">
    <property type="match status" value="1"/>
</dbReference>
<dbReference type="CDD" id="cd00009">
    <property type="entry name" value="AAA"/>
    <property type="match status" value="1"/>
</dbReference>
<evidence type="ECO:0000313" key="13">
    <source>
        <dbReference type="Proteomes" id="UP001314903"/>
    </source>
</evidence>
<dbReference type="Gene3D" id="3.40.50.300">
    <property type="entry name" value="P-loop containing nucleotide triphosphate hydrolases"/>
    <property type="match status" value="1"/>
</dbReference>
<evidence type="ECO:0000256" key="2">
    <source>
        <dbReference type="ARBA" id="ARBA00022797"/>
    </source>
</evidence>
<dbReference type="InterPro" id="IPR025944">
    <property type="entry name" value="Sigma_54_int_dom_CS"/>
</dbReference>
<dbReference type="InterPro" id="IPR002912">
    <property type="entry name" value="ACT_dom"/>
</dbReference>
<reference evidence="12 13" key="1">
    <citation type="submission" date="2021-03" db="EMBL/GenBank/DDBJ databases">
        <title>Genomic Encyclopedia of Type Strains, Phase IV (KMG-IV): sequencing the most valuable type-strain genomes for metagenomic binning, comparative biology and taxonomic classification.</title>
        <authorList>
            <person name="Goeker M."/>
        </authorList>
    </citation>
    <scope>NUCLEOTIDE SEQUENCE [LARGE SCALE GENOMIC DNA]</scope>
    <source>
        <strain evidence="12 13">DSM 27512</strain>
    </source>
</reference>
<dbReference type="NCBIfam" id="TIGR00229">
    <property type="entry name" value="sensory_box"/>
    <property type="match status" value="1"/>
</dbReference>
<dbReference type="InterPro" id="IPR030828">
    <property type="entry name" value="HTH_TyrR"/>
</dbReference>
<dbReference type="PROSITE" id="PS00676">
    <property type="entry name" value="SIGMA54_INTERACT_2"/>
    <property type="match status" value="1"/>
</dbReference>
<evidence type="ECO:0000259" key="11">
    <source>
        <dbReference type="PROSITE" id="PS51671"/>
    </source>
</evidence>
<evidence type="ECO:0000256" key="3">
    <source>
        <dbReference type="ARBA" id="ARBA00022840"/>
    </source>
</evidence>
<dbReference type="Pfam" id="PF18024">
    <property type="entry name" value="HTH_50"/>
    <property type="match status" value="1"/>
</dbReference>
<dbReference type="SUPFAM" id="SSF46689">
    <property type="entry name" value="Homeodomain-like"/>
    <property type="match status" value="1"/>
</dbReference>
<dbReference type="InterPro" id="IPR002078">
    <property type="entry name" value="Sigma_54_int"/>
</dbReference>
<feature type="domain" description="Sigma-54 factor interaction" evidence="9">
    <location>
        <begin position="209"/>
        <end position="439"/>
    </location>
</feature>
<dbReference type="Proteomes" id="UP001314903">
    <property type="component" value="Unassembled WGS sequence"/>
</dbReference>
<dbReference type="PROSITE" id="PS00688">
    <property type="entry name" value="SIGMA54_INTERACT_3"/>
    <property type="match status" value="1"/>
</dbReference>
<keyword evidence="4" id="KW-0805">Transcription regulation</keyword>
<gene>
    <name evidence="12" type="ORF">J2Z35_000735</name>
</gene>
<dbReference type="InterPro" id="IPR025943">
    <property type="entry name" value="Sigma_54_int_dom_ATP-bd_2"/>
</dbReference>
<dbReference type="Gene3D" id="3.30.70.260">
    <property type="match status" value="1"/>
</dbReference>
<keyword evidence="3" id="KW-0067">ATP-binding</keyword>
<name>A0ABS4KGP5_9FIRM</name>
<proteinExistence type="predicted"/>
<evidence type="ECO:0000256" key="6">
    <source>
        <dbReference type="ARBA" id="ARBA00023159"/>
    </source>
</evidence>
<dbReference type="SUPFAM" id="SSF55785">
    <property type="entry name" value="PYP-like sensor domain (PAS domain)"/>
    <property type="match status" value="1"/>
</dbReference>
<evidence type="ECO:0000256" key="7">
    <source>
        <dbReference type="ARBA" id="ARBA00023163"/>
    </source>
</evidence>
<feature type="domain" description="ACT" evidence="11">
    <location>
        <begin position="6"/>
        <end position="78"/>
    </location>
</feature>
<evidence type="ECO:0000256" key="8">
    <source>
        <dbReference type="ARBA" id="ARBA00029500"/>
    </source>
</evidence>
<dbReference type="PANTHER" id="PTHR32071">
    <property type="entry name" value="TRANSCRIPTIONAL REGULATORY PROTEIN"/>
    <property type="match status" value="1"/>
</dbReference>
<dbReference type="SMART" id="SM00382">
    <property type="entry name" value="AAA"/>
    <property type="match status" value="1"/>
</dbReference>
<evidence type="ECO:0000256" key="1">
    <source>
        <dbReference type="ARBA" id="ARBA00022741"/>
    </source>
</evidence>
<dbReference type="PROSITE" id="PS50045">
    <property type="entry name" value="SIGMA54_INTERACT_4"/>
    <property type="match status" value="1"/>
</dbReference>
<protein>
    <recommendedName>
        <fullName evidence="8">HTH-type transcriptional regulatory protein TyrR</fullName>
    </recommendedName>
</protein>
<keyword evidence="2" id="KW-0058">Aromatic hydrocarbons catabolism</keyword>
<feature type="domain" description="PAS" evidence="10">
    <location>
        <begin position="81"/>
        <end position="142"/>
    </location>
</feature>
<organism evidence="12 13">
    <name type="scientific">Acetoanaerobium pronyense</name>
    <dbReference type="NCBI Taxonomy" id="1482736"/>
    <lineage>
        <taxon>Bacteria</taxon>
        <taxon>Bacillati</taxon>
        <taxon>Bacillota</taxon>
        <taxon>Clostridia</taxon>
        <taxon>Peptostreptococcales</taxon>
        <taxon>Filifactoraceae</taxon>
        <taxon>Acetoanaerobium</taxon>
    </lineage>
</organism>
<comment type="caution">
    <text evidence="12">The sequence shown here is derived from an EMBL/GenBank/DDBJ whole genome shotgun (WGS) entry which is preliminary data.</text>
</comment>
<dbReference type="InterPro" id="IPR003593">
    <property type="entry name" value="AAA+_ATPase"/>
</dbReference>
<evidence type="ECO:0000259" key="9">
    <source>
        <dbReference type="PROSITE" id="PS50045"/>
    </source>
</evidence>
<dbReference type="InterPro" id="IPR025662">
    <property type="entry name" value="Sigma_54_int_dom_ATP-bd_1"/>
</dbReference>